<keyword evidence="9 15" id="KW-0227">DNA damage</keyword>
<dbReference type="Pfam" id="PF00817">
    <property type="entry name" value="IMS"/>
    <property type="match status" value="1"/>
</dbReference>
<dbReference type="SUPFAM" id="SSF56672">
    <property type="entry name" value="DNA/RNA polymerases"/>
    <property type="match status" value="1"/>
</dbReference>
<evidence type="ECO:0000256" key="10">
    <source>
        <dbReference type="ARBA" id="ARBA00022842"/>
    </source>
</evidence>
<dbReference type="GO" id="GO:0006281">
    <property type="term" value="P:DNA repair"/>
    <property type="evidence" value="ECO:0007669"/>
    <property type="project" value="UniProtKB-UniRule"/>
</dbReference>
<dbReference type="Gene3D" id="3.30.1490.100">
    <property type="entry name" value="DNA polymerase, Y-family, little finger domain"/>
    <property type="match status" value="1"/>
</dbReference>
<dbReference type="GO" id="GO:0003887">
    <property type="term" value="F:DNA-directed DNA polymerase activity"/>
    <property type="evidence" value="ECO:0007669"/>
    <property type="project" value="UniProtKB-UniRule"/>
</dbReference>
<dbReference type="GO" id="GO:0003684">
    <property type="term" value="F:damaged DNA binding"/>
    <property type="evidence" value="ECO:0007669"/>
    <property type="project" value="InterPro"/>
</dbReference>
<dbReference type="InterPro" id="IPR050116">
    <property type="entry name" value="DNA_polymerase-Y"/>
</dbReference>
<dbReference type="PANTHER" id="PTHR11076:SF33">
    <property type="entry name" value="DNA POLYMERASE KAPPA"/>
    <property type="match status" value="1"/>
</dbReference>
<name>A0A4R6DP49_9RHOO</name>
<dbReference type="Gene3D" id="1.10.150.20">
    <property type="entry name" value="5' to 3' exonuclease, C-terminal subdomain"/>
    <property type="match status" value="1"/>
</dbReference>
<dbReference type="FunFam" id="3.40.1170.60:FF:000001">
    <property type="entry name" value="DNA polymerase IV"/>
    <property type="match status" value="1"/>
</dbReference>
<keyword evidence="7 15" id="KW-0235">DNA replication</keyword>
<dbReference type="GO" id="GO:0006261">
    <property type="term" value="P:DNA-templated DNA replication"/>
    <property type="evidence" value="ECO:0007669"/>
    <property type="project" value="UniProtKB-UniRule"/>
</dbReference>
<dbReference type="Gene3D" id="3.30.70.270">
    <property type="match status" value="1"/>
</dbReference>
<keyword evidence="12 15" id="KW-0238">DNA-binding</keyword>
<evidence type="ECO:0000256" key="8">
    <source>
        <dbReference type="ARBA" id="ARBA00022723"/>
    </source>
</evidence>
<keyword evidence="5 15" id="KW-0808">Transferase</keyword>
<dbReference type="HAMAP" id="MF_01113">
    <property type="entry name" value="DNApol_IV"/>
    <property type="match status" value="1"/>
</dbReference>
<dbReference type="EC" id="2.7.7.7" evidence="15"/>
<dbReference type="NCBIfam" id="NF002677">
    <property type="entry name" value="PRK02406.1"/>
    <property type="match status" value="1"/>
</dbReference>
<comment type="subcellular location">
    <subcellularLocation>
        <location evidence="1 15">Cytoplasm</location>
    </subcellularLocation>
</comment>
<keyword evidence="18" id="KW-1185">Reference proteome</keyword>
<comment type="caution">
    <text evidence="17">The sequence shown here is derived from an EMBL/GenBank/DDBJ whole genome shotgun (WGS) entry which is preliminary data.</text>
</comment>
<comment type="cofactor">
    <cofactor evidence="15">
        <name>Mg(2+)</name>
        <dbReference type="ChEBI" id="CHEBI:18420"/>
    </cofactor>
    <text evidence="15">Binds 2 magnesium ions per subunit.</text>
</comment>
<dbReference type="Gene3D" id="3.40.1170.60">
    <property type="match status" value="1"/>
</dbReference>
<evidence type="ECO:0000256" key="5">
    <source>
        <dbReference type="ARBA" id="ARBA00022679"/>
    </source>
</evidence>
<evidence type="ECO:0000256" key="9">
    <source>
        <dbReference type="ARBA" id="ARBA00022763"/>
    </source>
</evidence>
<dbReference type="InterPro" id="IPR001126">
    <property type="entry name" value="UmuC"/>
</dbReference>
<reference evidence="17 18" key="1">
    <citation type="submission" date="2019-03" db="EMBL/GenBank/DDBJ databases">
        <title>Genomic Encyclopedia of Type Strains, Phase IV (KMG-IV): sequencing the most valuable type-strain genomes for metagenomic binning, comparative biology and taxonomic classification.</title>
        <authorList>
            <person name="Goeker M."/>
        </authorList>
    </citation>
    <scope>NUCLEOTIDE SEQUENCE [LARGE SCALE GENOMIC DNA]</scope>
    <source>
        <strain evidence="17 18">DSM 12121</strain>
    </source>
</reference>
<dbReference type="SUPFAM" id="SSF100879">
    <property type="entry name" value="Lesion bypass DNA polymerase (Y-family), little finger domain"/>
    <property type="match status" value="1"/>
</dbReference>
<dbReference type="InterPro" id="IPR036775">
    <property type="entry name" value="DNA_pol_Y-fam_lit_finger_sf"/>
</dbReference>
<evidence type="ECO:0000256" key="6">
    <source>
        <dbReference type="ARBA" id="ARBA00022695"/>
    </source>
</evidence>
<keyword evidence="10 15" id="KW-0460">Magnesium</keyword>
<dbReference type="InterPro" id="IPR053848">
    <property type="entry name" value="IMS_HHH_1"/>
</dbReference>
<protein>
    <recommendedName>
        <fullName evidence="15">DNA polymerase IV</fullName>
        <shortName evidence="15">Pol IV</shortName>
        <ecNumber evidence="15">2.7.7.7</ecNumber>
    </recommendedName>
</protein>
<comment type="similarity">
    <text evidence="2 15">Belongs to the DNA polymerase type-Y family.</text>
</comment>
<keyword evidence="4 15" id="KW-0963">Cytoplasm</keyword>
<keyword evidence="8 15" id="KW-0479">Metal-binding</keyword>
<accession>A0A4R6DP49</accession>
<evidence type="ECO:0000256" key="12">
    <source>
        <dbReference type="ARBA" id="ARBA00023125"/>
    </source>
</evidence>
<feature type="binding site" evidence="15">
    <location>
        <position position="105"/>
    </location>
    <ligand>
        <name>Mg(2+)</name>
        <dbReference type="ChEBI" id="CHEBI:18420"/>
    </ligand>
</feature>
<dbReference type="RefSeq" id="WP_211342527.1">
    <property type="nucleotide sequence ID" value="NZ_SNVV01000025.1"/>
</dbReference>
<comment type="catalytic activity">
    <reaction evidence="14 15">
        <text>DNA(n) + a 2'-deoxyribonucleoside 5'-triphosphate = DNA(n+1) + diphosphate</text>
        <dbReference type="Rhea" id="RHEA:22508"/>
        <dbReference type="Rhea" id="RHEA-COMP:17339"/>
        <dbReference type="Rhea" id="RHEA-COMP:17340"/>
        <dbReference type="ChEBI" id="CHEBI:33019"/>
        <dbReference type="ChEBI" id="CHEBI:61560"/>
        <dbReference type="ChEBI" id="CHEBI:173112"/>
        <dbReference type="EC" id="2.7.7.7"/>
    </reaction>
</comment>
<evidence type="ECO:0000256" key="1">
    <source>
        <dbReference type="ARBA" id="ARBA00004496"/>
    </source>
</evidence>
<evidence type="ECO:0000256" key="14">
    <source>
        <dbReference type="ARBA" id="ARBA00049244"/>
    </source>
</evidence>
<evidence type="ECO:0000256" key="11">
    <source>
        <dbReference type="ARBA" id="ARBA00022932"/>
    </source>
</evidence>
<evidence type="ECO:0000256" key="3">
    <source>
        <dbReference type="ARBA" id="ARBA00022457"/>
    </source>
</evidence>
<dbReference type="EMBL" id="SNVV01000025">
    <property type="protein sequence ID" value="TDN46785.1"/>
    <property type="molecule type" value="Genomic_DNA"/>
</dbReference>
<dbReference type="GO" id="GO:0042276">
    <property type="term" value="P:error-prone translesion synthesis"/>
    <property type="evidence" value="ECO:0007669"/>
    <property type="project" value="TreeGrafter"/>
</dbReference>
<feature type="binding site" evidence="15">
    <location>
        <position position="10"/>
    </location>
    <ligand>
        <name>Mg(2+)</name>
        <dbReference type="ChEBI" id="CHEBI:18420"/>
    </ligand>
</feature>
<dbReference type="PANTHER" id="PTHR11076">
    <property type="entry name" value="DNA REPAIR POLYMERASE UMUC / TRANSFERASE FAMILY MEMBER"/>
    <property type="match status" value="1"/>
</dbReference>
<dbReference type="FunFam" id="1.10.150.20:FF:000019">
    <property type="entry name" value="DNA polymerase IV"/>
    <property type="match status" value="1"/>
</dbReference>
<dbReference type="Pfam" id="PF21999">
    <property type="entry name" value="IMS_HHH_1"/>
    <property type="match status" value="1"/>
</dbReference>
<evidence type="ECO:0000256" key="2">
    <source>
        <dbReference type="ARBA" id="ARBA00010945"/>
    </source>
</evidence>
<dbReference type="InterPro" id="IPR017961">
    <property type="entry name" value="DNA_pol_Y-fam_little_finger"/>
</dbReference>
<dbReference type="GO" id="GO:0009432">
    <property type="term" value="P:SOS response"/>
    <property type="evidence" value="ECO:0007669"/>
    <property type="project" value="UniProtKB-ARBA"/>
</dbReference>
<evidence type="ECO:0000256" key="4">
    <source>
        <dbReference type="ARBA" id="ARBA00022490"/>
    </source>
</evidence>
<feature type="domain" description="UmuC" evidence="16">
    <location>
        <begin position="6"/>
        <end position="187"/>
    </location>
</feature>
<feature type="active site" evidence="15">
    <location>
        <position position="106"/>
    </location>
</feature>
<evidence type="ECO:0000256" key="15">
    <source>
        <dbReference type="HAMAP-Rule" id="MF_01113"/>
    </source>
</evidence>
<keyword evidence="3 15" id="KW-0515">Mutator protein</keyword>
<evidence type="ECO:0000259" key="16">
    <source>
        <dbReference type="PROSITE" id="PS50173"/>
    </source>
</evidence>
<dbReference type="PROSITE" id="PS50173">
    <property type="entry name" value="UMUC"/>
    <property type="match status" value="1"/>
</dbReference>
<keyword evidence="13 15" id="KW-0234">DNA repair</keyword>
<feature type="site" description="Substrate discrimination" evidence="15">
    <location>
        <position position="15"/>
    </location>
</feature>
<evidence type="ECO:0000313" key="18">
    <source>
        <dbReference type="Proteomes" id="UP000295129"/>
    </source>
</evidence>
<dbReference type="InterPro" id="IPR022880">
    <property type="entry name" value="DNApol_IV"/>
</dbReference>
<dbReference type="Proteomes" id="UP000295129">
    <property type="component" value="Unassembled WGS sequence"/>
</dbReference>
<sequence>MSQRKIIHCDCDCFYASVEMRDDPTLRGRPLAVGGRAEHRGVVATCNYEARAFGVHSAMSTARALQLCPQLLLIPPDFERYRAASRLILAIYRDYTPLVEPLSLDEAYLDVTGVDRCQGSATRMAEEIRGRIRDEVGITASAGIAPNKFIAKVASDWNKPDGQFVVRPQEVDAFVAALPVKKIFGVGKVTAAKLARLGVHTCGDLRAWSLADLTQHFGSFGASLYRLCRGIDEREVKPDRIRKSISVETTYVTDLPDLAACRAALPALMEEFARRFERTQSRRPVTKAVVKIKFADFSQTTAECAASGPDVATWLRLLEEGHARRGLPVRLLGVGLRFAESEDDADEGEGKKARQISLFGDLPG</sequence>
<dbReference type="GO" id="GO:0000287">
    <property type="term" value="F:magnesium ion binding"/>
    <property type="evidence" value="ECO:0007669"/>
    <property type="project" value="UniProtKB-UniRule"/>
</dbReference>
<dbReference type="InterPro" id="IPR043502">
    <property type="entry name" value="DNA/RNA_pol_sf"/>
</dbReference>
<evidence type="ECO:0000256" key="7">
    <source>
        <dbReference type="ARBA" id="ARBA00022705"/>
    </source>
</evidence>
<comment type="function">
    <text evidence="15">Poorly processive, error-prone DNA polymerase involved in untargeted mutagenesis. Copies undamaged DNA at stalled replication forks, which arise in vivo from mismatched or misaligned primer ends. These misaligned primers can be extended by PolIV. Exhibits no 3'-5' exonuclease (proofreading) activity. May be involved in translesional synthesis, in conjunction with the beta clamp from PolIII.</text>
</comment>
<evidence type="ECO:0000256" key="13">
    <source>
        <dbReference type="ARBA" id="ARBA00023204"/>
    </source>
</evidence>
<dbReference type="CDD" id="cd03586">
    <property type="entry name" value="PolY_Pol_IV_kappa"/>
    <property type="match status" value="1"/>
</dbReference>
<dbReference type="InterPro" id="IPR043128">
    <property type="entry name" value="Rev_trsase/Diguanyl_cyclase"/>
</dbReference>
<keyword evidence="11 15" id="KW-0239">DNA-directed DNA polymerase</keyword>
<organism evidence="17 18">
    <name type="scientific">Azoarcus indigens</name>
    <dbReference type="NCBI Taxonomy" id="29545"/>
    <lineage>
        <taxon>Bacteria</taxon>
        <taxon>Pseudomonadati</taxon>
        <taxon>Pseudomonadota</taxon>
        <taxon>Betaproteobacteria</taxon>
        <taxon>Rhodocyclales</taxon>
        <taxon>Zoogloeaceae</taxon>
        <taxon>Azoarcus</taxon>
    </lineage>
</organism>
<proteinExistence type="inferred from homology"/>
<dbReference type="AlphaFoldDB" id="A0A4R6DP49"/>
<evidence type="ECO:0000313" key="17">
    <source>
        <dbReference type="EMBL" id="TDN46785.1"/>
    </source>
</evidence>
<comment type="subunit">
    <text evidence="15">Monomer.</text>
</comment>
<dbReference type="Pfam" id="PF11799">
    <property type="entry name" value="IMS_C"/>
    <property type="match status" value="1"/>
</dbReference>
<dbReference type="GO" id="GO:0005829">
    <property type="term" value="C:cytosol"/>
    <property type="evidence" value="ECO:0007669"/>
    <property type="project" value="TreeGrafter"/>
</dbReference>
<keyword evidence="6 15" id="KW-0548">Nucleotidyltransferase</keyword>
<gene>
    <name evidence="15" type="primary">dinB</name>
    <name evidence="17" type="ORF">C7389_12527</name>
</gene>